<gene>
    <name evidence="2" type="ORF">CAL29_13890</name>
</gene>
<reference evidence="3" key="1">
    <citation type="submission" date="2017-05" db="EMBL/GenBank/DDBJ databases">
        <title>Complete and WGS of Bordetella genogroups.</title>
        <authorList>
            <person name="Spilker T."/>
            <person name="Lipuma J."/>
        </authorList>
    </citation>
    <scope>NUCLEOTIDE SEQUENCE [LARGE SCALE GENOMIC DNA]</scope>
    <source>
        <strain evidence="3">AU16122</strain>
    </source>
</reference>
<comment type="caution">
    <text evidence="2">The sequence shown here is derived from an EMBL/GenBank/DDBJ whole genome shotgun (WGS) entry which is preliminary data.</text>
</comment>
<dbReference type="Pfam" id="PF02515">
    <property type="entry name" value="CoA_transf_3"/>
    <property type="match status" value="1"/>
</dbReference>
<dbReference type="OrthoDB" id="5294844at2"/>
<evidence type="ECO:0000313" key="3">
    <source>
        <dbReference type="Proteomes" id="UP000216020"/>
    </source>
</evidence>
<dbReference type="EMBL" id="NEVM01000002">
    <property type="protein sequence ID" value="OZI34583.1"/>
    <property type="molecule type" value="Genomic_DNA"/>
</dbReference>
<keyword evidence="1" id="KW-0808">Transferase</keyword>
<dbReference type="PANTHER" id="PTHR48207:SF3">
    <property type="entry name" value="SUCCINATE--HYDROXYMETHYLGLUTARATE COA-TRANSFERASE"/>
    <property type="match status" value="1"/>
</dbReference>
<dbReference type="InterPro" id="IPR050483">
    <property type="entry name" value="CoA-transferase_III_domain"/>
</dbReference>
<keyword evidence="3" id="KW-1185">Reference proteome</keyword>
<dbReference type="Proteomes" id="UP000216020">
    <property type="component" value="Unassembled WGS sequence"/>
</dbReference>
<name>A0A261SDY2_9BORD</name>
<dbReference type="AlphaFoldDB" id="A0A261SDY2"/>
<dbReference type="InterPro" id="IPR003673">
    <property type="entry name" value="CoA-Trfase_fam_III"/>
</dbReference>
<dbReference type="SUPFAM" id="SSF89796">
    <property type="entry name" value="CoA-transferase family III (CaiB/BaiF)"/>
    <property type="match status" value="1"/>
</dbReference>
<proteinExistence type="predicted"/>
<evidence type="ECO:0000256" key="1">
    <source>
        <dbReference type="ARBA" id="ARBA00022679"/>
    </source>
</evidence>
<accession>A0A261SDY2</accession>
<organism evidence="2 3">
    <name type="scientific">Bordetella genomosp. 10</name>
    <dbReference type="NCBI Taxonomy" id="1416804"/>
    <lineage>
        <taxon>Bacteria</taxon>
        <taxon>Pseudomonadati</taxon>
        <taxon>Pseudomonadota</taxon>
        <taxon>Betaproteobacteria</taxon>
        <taxon>Burkholderiales</taxon>
        <taxon>Alcaligenaceae</taxon>
        <taxon>Bordetella</taxon>
    </lineage>
</organism>
<sequence>MKHTAALAGVKVIEICNVAAGPFCGMLLADMGADVVKIEHPEGGDTLRAWPPLSEGYSENFASLNRNKRSVTLNLKDPADVARARELAAGADVLLENNRPGVMARLGLGYEDLAKLNPRLVYCSISAYGQSGPRAQEGGFDLTIQAMSGIMSVTGEAGGAPVKCGVPVADFTAGLYGAFSIASALRVAEATGQGTHLDVSMLGVTMGIAALQTSEYFGSGKDPQKLGSAHPRNAPYQAFRCRDGYFGMAAGNNALWKSVCAVVGRPELFQDERFLDTGRRARNQVELRDLLEAIFVLEDGATWLARFREAGVPCAPINTYSQVLADPQVEHMGWVQPLELPNGVKTRTFGAPVRIAGQTLPIRSAPPALGEHNAEVLGAQAARETAQ</sequence>
<protein>
    <submittedName>
        <fullName evidence="2">Carnitine dehydratase</fullName>
    </submittedName>
</protein>
<evidence type="ECO:0000313" key="2">
    <source>
        <dbReference type="EMBL" id="OZI34583.1"/>
    </source>
</evidence>
<dbReference type="InterPro" id="IPR023606">
    <property type="entry name" value="CoA-Trfase_III_dom_1_sf"/>
</dbReference>
<dbReference type="Gene3D" id="3.40.50.10540">
    <property type="entry name" value="Crotonobetainyl-coa:carnitine coa-transferase, domain 1"/>
    <property type="match status" value="1"/>
</dbReference>
<dbReference type="GO" id="GO:0008410">
    <property type="term" value="F:CoA-transferase activity"/>
    <property type="evidence" value="ECO:0007669"/>
    <property type="project" value="TreeGrafter"/>
</dbReference>
<dbReference type="RefSeq" id="WP_094853574.1">
    <property type="nucleotide sequence ID" value="NZ_NEVM01000002.1"/>
</dbReference>
<dbReference type="InterPro" id="IPR044855">
    <property type="entry name" value="CoA-Trfase_III_dom3_sf"/>
</dbReference>
<dbReference type="Gene3D" id="3.30.1540.10">
    <property type="entry name" value="formyl-coa transferase, domain 3"/>
    <property type="match status" value="1"/>
</dbReference>
<dbReference type="PANTHER" id="PTHR48207">
    <property type="entry name" value="SUCCINATE--HYDROXYMETHYLGLUTARATE COA-TRANSFERASE"/>
    <property type="match status" value="1"/>
</dbReference>